<evidence type="ECO:0000313" key="1">
    <source>
        <dbReference type="EMBL" id="PWR71854.1"/>
    </source>
</evidence>
<reference evidence="1 2" key="1">
    <citation type="submission" date="2018-05" db="EMBL/GenBank/DDBJ databases">
        <title>Draft genome of Methanospirillum stamsii Pt1.</title>
        <authorList>
            <person name="Dueholm M.S."/>
            <person name="Nielsen P.H."/>
            <person name="Bakmann L.F."/>
            <person name="Otzen D.E."/>
        </authorList>
    </citation>
    <scope>NUCLEOTIDE SEQUENCE [LARGE SCALE GENOMIC DNA]</scope>
    <source>
        <strain evidence="1 2">Pt1</strain>
    </source>
</reference>
<gene>
    <name evidence="1" type="ORF">DLD82_13325</name>
</gene>
<organism evidence="1 2">
    <name type="scientific">Methanospirillum stamsii</name>
    <dbReference type="NCBI Taxonomy" id="1277351"/>
    <lineage>
        <taxon>Archaea</taxon>
        <taxon>Methanobacteriati</taxon>
        <taxon>Methanobacteriota</taxon>
        <taxon>Stenosarchaea group</taxon>
        <taxon>Methanomicrobia</taxon>
        <taxon>Methanomicrobiales</taxon>
        <taxon>Methanospirillaceae</taxon>
        <taxon>Methanospirillum</taxon>
    </lineage>
</organism>
<evidence type="ECO:0000313" key="2">
    <source>
        <dbReference type="Proteomes" id="UP000245934"/>
    </source>
</evidence>
<comment type="caution">
    <text evidence="1">The sequence shown here is derived from an EMBL/GenBank/DDBJ whole genome shotgun (WGS) entry which is preliminary data.</text>
</comment>
<sequence length="263" mass="30382">MIRGYIESDLGIKEPKSTKIQLAAAKEEGILLKETNSGVNYWDIDFSSGILLGYVTDIISLMEEEERVPFFSSSYVQELALKKAGFLAKSNHPKTRVGYESTDLSVYWGFLQGEQIQETRDEELPMDVLRAVNFYRYVVTHSPSFFLFPYHQAGHIDPYLELILGSQMLKTEWKDFDFLYFVGTMGLIVDYSHSEEKYRSEIATFLVENKNDIYAHTSIKNPEMLFYNMIQAHEMILDRHTIITEGDSSQKSFCYESGIFKKS</sequence>
<dbReference type="EMBL" id="QGMZ01000029">
    <property type="protein sequence ID" value="PWR71854.1"/>
    <property type="molecule type" value="Genomic_DNA"/>
</dbReference>
<accession>A0A2V2MUJ7</accession>
<name>A0A2V2MUJ7_9EURY</name>
<keyword evidence="2" id="KW-1185">Reference proteome</keyword>
<dbReference type="AlphaFoldDB" id="A0A2V2MUJ7"/>
<proteinExistence type="predicted"/>
<protein>
    <submittedName>
        <fullName evidence="1">Uncharacterized protein</fullName>
    </submittedName>
</protein>
<dbReference type="Proteomes" id="UP000245934">
    <property type="component" value="Unassembled WGS sequence"/>
</dbReference>